<proteinExistence type="predicted"/>
<name>X1ETA3_9ZZZZ</name>
<reference evidence="1" key="1">
    <citation type="journal article" date="2014" name="Front. Microbiol.">
        <title>High frequency of phylogenetically diverse reductive dehalogenase-homologous genes in deep subseafloor sedimentary metagenomes.</title>
        <authorList>
            <person name="Kawai M."/>
            <person name="Futagami T."/>
            <person name="Toyoda A."/>
            <person name="Takaki Y."/>
            <person name="Nishi S."/>
            <person name="Hori S."/>
            <person name="Arai W."/>
            <person name="Tsubouchi T."/>
            <person name="Morono Y."/>
            <person name="Uchiyama I."/>
            <person name="Ito T."/>
            <person name="Fujiyama A."/>
            <person name="Inagaki F."/>
            <person name="Takami H."/>
        </authorList>
    </citation>
    <scope>NUCLEOTIDE SEQUENCE</scope>
    <source>
        <strain evidence="1">Expedition CK06-06</strain>
    </source>
</reference>
<gene>
    <name evidence="1" type="ORF">S03H2_04990</name>
</gene>
<accession>X1ETA3</accession>
<feature type="non-terminal residue" evidence="1">
    <location>
        <position position="108"/>
    </location>
</feature>
<comment type="caution">
    <text evidence="1">The sequence shown here is derived from an EMBL/GenBank/DDBJ whole genome shotgun (WGS) entry which is preliminary data.</text>
</comment>
<evidence type="ECO:0000313" key="1">
    <source>
        <dbReference type="EMBL" id="GAH23505.1"/>
    </source>
</evidence>
<dbReference type="AlphaFoldDB" id="X1ETA3"/>
<protein>
    <submittedName>
        <fullName evidence="1">Uncharacterized protein</fullName>
    </submittedName>
</protein>
<dbReference type="EMBL" id="BARU01002037">
    <property type="protein sequence ID" value="GAH23505.1"/>
    <property type="molecule type" value="Genomic_DNA"/>
</dbReference>
<organism evidence="1">
    <name type="scientific">marine sediment metagenome</name>
    <dbReference type="NCBI Taxonomy" id="412755"/>
    <lineage>
        <taxon>unclassified sequences</taxon>
        <taxon>metagenomes</taxon>
        <taxon>ecological metagenomes</taxon>
    </lineage>
</organism>
<sequence>MSWLDWGKAKPEPNGVILSGEPEGVELSGEEVNIMYEISKKRLKSKSFAQGDNIVGKVCAELISDTDFKRAIARTLKKLFPDQLKGVEIHTSDKKLEQQVSKKILNMR</sequence>